<dbReference type="AlphaFoldDB" id="A0A9W7SJ78"/>
<dbReference type="OrthoDB" id="2121828at2759"/>
<dbReference type="InterPro" id="IPR001117">
    <property type="entry name" value="Cu-oxidase_2nd"/>
</dbReference>
<evidence type="ECO:0000256" key="1">
    <source>
        <dbReference type="ARBA" id="ARBA00010609"/>
    </source>
</evidence>
<evidence type="ECO:0000259" key="5">
    <source>
        <dbReference type="Pfam" id="PF07731"/>
    </source>
</evidence>
<dbReference type="GO" id="GO:0016491">
    <property type="term" value="F:oxidoreductase activity"/>
    <property type="evidence" value="ECO:0007669"/>
    <property type="project" value="InterPro"/>
</dbReference>
<feature type="compositionally biased region" description="Polar residues" evidence="3">
    <location>
        <begin position="29"/>
        <end position="39"/>
    </location>
</feature>
<dbReference type="Proteomes" id="UP001138500">
    <property type="component" value="Unassembled WGS sequence"/>
</dbReference>
<feature type="compositionally biased region" description="Basic and acidic residues" evidence="3">
    <location>
        <begin position="19"/>
        <end position="28"/>
    </location>
</feature>
<comment type="similarity">
    <text evidence="1">Belongs to the multicopper oxidase family.</text>
</comment>
<feature type="domain" description="Plastocyanin-like" evidence="5">
    <location>
        <begin position="545"/>
        <end position="672"/>
    </location>
</feature>
<reference evidence="7 8" key="1">
    <citation type="journal article" date="2018" name="IMA Fungus">
        <title>IMA Genome-F 10: Nine draft genome sequences of Claviceps purpurea s.lat., including C. arundinis, C. humidiphila, and C. cf. spartinae, pseudomolecules for the pitch canker pathogen Fusarium circinatum, draft genome of Davidsoniella eucalypti, Grosmannia galeiformis, Quambalaria eucalypti, and Teratosphaeria destructans.</title>
        <authorList>
            <person name="Wingfield B.D."/>
            <person name="Liu M."/>
            <person name="Nguyen H.D."/>
            <person name="Lane F.A."/>
            <person name="Morgan S.W."/>
            <person name="De Vos L."/>
            <person name="Wilken P.M."/>
            <person name="Duong T.A."/>
            <person name="Aylward J."/>
            <person name="Coetzee M.P."/>
            <person name="Dadej K."/>
            <person name="De Beer Z.W."/>
            <person name="Findlay W."/>
            <person name="Havenga M."/>
            <person name="Kolarik M."/>
            <person name="Menzies J.G."/>
            <person name="Naidoo K."/>
            <person name="Pochopski O."/>
            <person name="Shoukouhi P."/>
            <person name="Santana Q.C."/>
            <person name="Seifert K.A."/>
            <person name="Soal N."/>
            <person name="Steenkamp E.T."/>
            <person name="Tatham C.T."/>
            <person name="van der Nest M.A."/>
            <person name="Wingfield M.J."/>
        </authorList>
    </citation>
    <scope>NUCLEOTIDE SEQUENCE [LARGE SCALE GENOMIC DNA]</scope>
    <source>
        <strain evidence="7">CMW44962</strain>
    </source>
</reference>
<evidence type="ECO:0000256" key="2">
    <source>
        <dbReference type="ARBA" id="ARBA00023008"/>
    </source>
</evidence>
<dbReference type="PANTHER" id="PTHR11709:SF145">
    <property type="entry name" value="LCC1"/>
    <property type="match status" value="1"/>
</dbReference>
<dbReference type="Pfam" id="PF00394">
    <property type="entry name" value="Cu-oxidase"/>
    <property type="match status" value="1"/>
</dbReference>
<comment type="caution">
    <text evidence="7">The sequence shown here is derived from an EMBL/GenBank/DDBJ whole genome shotgun (WGS) entry which is preliminary data.</text>
</comment>
<evidence type="ECO:0000259" key="4">
    <source>
        <dbReference type="Pfam" id="PF00394"/>
    </source>
</evidence>
<feature type="domain" description="Plastocyanin-like" evidence="4">
    <location>
        <begin position="292"/>
        <end position="462"/>
    </location>
</feature>
<sequence>MRSRWPVAALAIGAAATSRNDRLQRRQSDLTPTKSGPVPISTTLTAFPANGTGSIAANSTKSTFAPGGSSLMSAVTTAASILPINANSSLPTSSASNCTSTNNTLSNEEQVGNSLLGTLCAPTYDRWLGDSTSPPWGDCTVATCDATVKTDIPDTGVTRYYNFTVSRGKISADGVLRDVILVNNQFPGPLIEANWGDWIQVNVYNNISSPYEGTSLHWHGQIQRSTPWSDGVPSAAQCPIAPGASFTYSYQAEEHGSGWYHAHYSAQFSAGVAGPMIVHGPTSADYDIDLGPVMLSDWYHIPYFALVADALGTNIQEAPESDSVLINGRGRFDCAATSFDKGNMALSSSVSSDTPWQCVENAPYSKFRFQSGKTHLLRLVNHGANGVQKFSVDHHRLTAIAIDYVPVDPYTVDVATLGVGQRADVLITALETPTAAVWMRTSAIYQLVCGGVGNDNNVETLAAIYYEDADPTIDPTSVSNITLRDSSCYRDDPLAITSPSYAITPSTSTFTQHLSLNLQANASGIFEFMINDQAWHADYNVPLYPQAAAGNLTFDPAWNVYDFAGNTSVVLNVTNNMPLTHPFHLHGHNFYVLDLGGPSDFSADPGVGGFADGMTWNGTVTNPSNPMRRDGIIIPPYGYLAIQFELDNPGIWPFHCHIAWHLSAGQGLNIVYGTEDLPALPDGYIADSCDAWDAYSSSTVVDQIDAGA</sequence>
<protein>
    <submittedName>
        <fullName evidence="7">Multicopper oxidase</fullName>
    </submittedName>
</protein>
<dbReference type="GO" id="GO:0005507">
    <property type="term" value="F:copper ion binding"/>
    <property type="evidence" value="ECO:0007669"/>
    <property type="project" value="InterPro"/>
</dbReference>
<evidence type="ECO:0000256" key="3">
    <source>
        <dbReference type="SAM" id="MobiDB-lite"/>
    </source>
</evidence>
<dbReference type="PANTHER" id="PTHR11709">
    <property type="entry name" value="MULTI-COPPER OXIDASE"/>
    <property type="match status" value="1"/>
</dbReference>
<reference evidence="7 8" key="2">
    <citation type="journal article" date="2021" name="Curr. Genet.">
        <title>Genetic response to nitrogen starvation in the aggressive Eucalyptus foliar pathogen Teratosphaeria destructans.</title>
        <authorList>
            <person name="Havenga M."/>
            <person name="Wingfield B.D."/>
            <person name="Wingfield M.J."/>
            <person name="Dreyer L.L."/>
            <person name="Roets F."/>
            <person name="Aylward J."/>
        </authorList>
    </citation>
    <scope>NUCLEOTIDE SEQUENCE [LARGE SCALE GENOMIC DNA]</scope>
    <source>
        <strain evidence="7">CMW44962</strain>
    </source>
</reference>
<dbReference type="InterPro" id="IPR008972">
    <property type="entry name" value="Cupredoxin"/>
</dbReference>
<gene>
    <name evidence="7" type="ORF">Tdes44962_MAKER05648</name>
</gene>
<dbReference type="SUPFAM" id="SSF49503">
    <property type="entry name" value="Cupredoxins"/>
    <property type="match status" value="3"/>
</dbReference>
<evidence type="ECO:0000313" key="8">
    <source>
        <dbReference type="Proteomes" id="UP001138500"/>
    </source>
</evidence>
<organism evidence="7 8">
    <name type="scientific">Teratosphaeria destructans</name>
    <dbReference type="NCBI Taxonomy" id="418781"/>
    <lineage>
        <taxon>Eukaryota</taxon>
        <taxon>Fungi</taxon>
        <taxon>Dikarya</taxon>
        <taxon>Ascomycota</taxon>
        <taxon>Pezizomycotina</taxon>
        <taxon>Dothideomycetes</taxon>
        <taxon>Dothideomycetidae</taxon>
        <taxon>Mycosphaerellales</taxon>
        <taxon>Teratosphaeriaceae</taxon>
        <taxon>Teratosphaeria</taxon>
    </lineage>
</organism>
<accession>A0A9W7SJ78</accession>
<dbReference type="Pfam" id="PF07732">
    <property type="entry name" value="Cu-oxidase_3"/>
    <property type="match status" value="1"/>
</dbReference>
<dbReference type="Gene3D" id="2.60.40.420">
    <property type="entry name" value="Cupredoxins - blue copper proteins"/>
    <property type="match status" value="3"/>
</dbReference>
<keyword evidence="8" id="KW-1185">Reference proteome</keyword>
<dbReference type="CDD" id="cd13901">
    <property type="entry name" value="CuRO_3_MaLCC_like"/>
    <property type="match status" value="1"/>
</dbReference>
<dbReference type="Pfam" id="PF07731">
    <property type="entry name" value="Cu-oxidase_2"/>
    <property type="match status" value="1"/>
</dbReference>
<dbReference type="InterPro" id="IPR011707">
    <property type="entry name" value="Cu-oxidase-like_N"/>
</dbReference>
<name>A0A9W7SJ78_9PEZI</name>
<feature type="region of interest" description="Disordered" evidence="3">
    <location>
        <begin position="18"/>
        <end position="39"/>
    </location>
</feature>
<feature type="domain" description="Plastocyanin-like" evidence="6">
    <location>
        <begin position="165"/>
        <end position="281"/>
    </location>
</feature>
<dbReference type="InterPro" id="IPR011706">
    <property type="entry name" value="Cu-oxidase_C"/>
</dbReference>
<dbReference type="CDD" id="cd13854">
    <property type="entry name" value="CuRO_1_MaLCC_like"/>
    <property type="match status" value="1"/>
</dbReference>
<proteinExistence type="inferred from homology"/>
<evidence type="ECO:0000313" key="7">
    <source>
        <dbReference type="EMBL" id="KAH9815320.1"/>
    </source>
</evidence>
<dbReference type="InterPro" id="IPR045087">
    <property type="entry name" value="Cu-oxidase_fam"/>
</dbReference>
<evidence type="ECO:0000259" key="6">
    <source>
        <dbReference type="Pfam" id="PF07732"/>
    </source>
</evidence>
<keyword evidence="2" id="KW-0186">Copper</keyword>
<dbReference type="EMBL" id="RIBY02002423">
    <property type="protein sequence ID" value="KAH9815320.1"/>
    <property type="molecule type" value="Genomic_DNA"/>
</dbReference>